<organism evidence="1 2">
    <name type="scientific">Cucurbita argyrosperma subsp. sororia</name>
    <dbReference type="NCBI Taxonomy" id="37648"/>
    <lineage>
        <taxon>Eukaryota</taxon>
        <taxon>Viridiplantae</taxon>
        <taxon>Streptophyta</taxon>
        <taxon>Embryophyta</taxon>
        <taxon>Tracheophyta</taxon>
        <taxon>Spermatophyta</taxon>
        <taxon>Magnoliopsida</taxon>
        <taxon>eudicotyledons</taxon>
        <taxon>Gunneridae</taxon>
        <taxon>Pentapetalae</taxon>
        <taxon>rosids</taxon>
        <taxon>fabids</taxon>
        <taxon>Cucurbitales</taxon>
        <taxon>Cucurbitaceae</taxon>
        <taxon>Cucurbiteae</taxon>
        <taxon>Cucurbita</taxon>
    </lineage>
</organism>
<evidence type="ECO:0000313" key="1">
    <source>
        <dbReference type="EMBL" id="KAG6588838.1"/>
    </source>
</evidence>
<name>A0AAV6MZ21_9ROSI</name>
<accession>A0AAV6MZ21</accession>
<dbReference type="Proteomes" id="UP000685013">
    <property type="component" value="Chromosome 11"/>
</dbReference>
<evidence type="ECO:0000313" key="2">
    <source>
        <dbReference type="Proteomes" id="UP000685013"/>
    </source>
</evidence>
<protein>
    <recommendedName>
        <fullName evidence="3">Transmembrane protein</fullName>
    </recommendedName>
</protein>
<proteinExistence type="predicted"/>
<reference evidence="1 2" key="1">
    <citation type="journal article" date="2021" name="Hortic Res">
        <title>The domestication of Cucurbita argyrosperma as revealed by the genome of its wild relative.</title>
        <authorList>
            <person name="Barrera-Redondo J."/>
            <person name="Sanchez-de la Vega G."/>
            <person name="Aguirre-Liguori J.A."/>
            <person name="Castellanos-Morales G."/>
            <person name="Gutierrez-Guerrero Y.T."/>
            <person name="Aguirre-Dugua X."/>
            <person name="Aguirre-Planter E."/>
            <person name="Tenaillon M.I."/>
            <person name="Lira-Saade R."/>
            <person name="Eguiarte L.E."/>
        </authorList>
    </citation>
    <scope>NUCLEOTIDE SEQUENCE [LARGE SCALE GENOMIC DNA]</scope>
    <source>
        <strain evidence="1">JBR-2021</strain>
    </source>
</reference>
<sequence length="112" mass="12298">MNPNSLSFPLRSLKFPDAKRVGLFELDRIGSIARAGSASSFFSFLPATVFSFFVLRGCRNGDSSSSSSSSIFFVARPRSFLPLLQPLTVRLRLGATVVFASLWPRVSPRRAP</sequence>
<keyword evidence="2" id="KW-1185">Reference proteome</keyword>
<dbReference type="EMBL" id="JAGKQH010000011">
    <property type="protein sequence ID" value="KAG6588838.1"/>
    <property type="molecule type" value="Genomic_DNA"/>
</dbReference>
<feature type="non-terminal residue" evidence="1">
    <location>
        <position position="1"/>
    </location>
</feature>
<gene>
    <name evidence="1" type="ORF">SDJN03_17403</name>
</gene>
<dbReference type="AlphaFoldDB" id="A0AAV6MZ21"/>
<comment type="caution">
    <text evidence="1">The sequence shown here is derived from an EMBL/GenBank/DDBJ whole genome shotgun (WGS) entry which is preliminary data.</text>
</comment>
<evidence type="ECO:0008006" key="3">
    <source>
        <dbReference type="Google" id="ProtNLM"/>
    </source>
</evidence>